<accession>A0ACA9LCK8</accession>
<keyword evidence="2" id="KW-1185">Reference proteome</keyword>
<reference evidence="1" key="1">
    <citation type="submission" date="2021-06" db="EMBL/GenBank/DDBJ databases">
        <authorList>
            <person name="Kallberg Y."/>
            <person name="Tangrot J."/>
            <person name="Rosling A."/>
        </authorList>
    </citation>
    <scope>NUCLEOTIDE SEQUENCE</scope>
    <source>
        <strain evidence="1">MA461A</strain>
    </source>
</reference>
<comment type="caution">
    <text evidence="1">The sequence shown here is derived from an EMBL/GenBank/DDBJ whole genome shotgun (WGS) entry which is preliminary data.</text>
</comment>
<evidence type="ECO:0000313" key="1">
    <source>
        <dbReference type="EMBL" id="CAG8522632.1"/>
    </source>
</evidence>
<dbReference type="EMBL" id="CAJVQC010003180">
    <property type="protein sequence ID" value="CAG8522632.1"/>
    <property type="molecule type" value="Genomic_DNA"/>
</dbReference>
<proteinExistence type="predicted"/>
<sequence length="65" mass="7595">MLEKDVQFRFMTTQNRPQFRFITTQNPLPFVVVVTASLSGGAIAMLHKLWTDPQLRRHPAFSHRK</sequence>
<evidence type="ECO:0000313" key="2">
    <source>
        <dbReference type="Proteomes" id="UP000789920"/>
    </source>
</evidence>
<name>A0ACA9LCK8_9GLOM</name>
<protein>
    <submittedName>
        <fullName evidence="1">20911_t:CDS:1</fullName>
    </submittedName>
</protein>
<organism evidence="1 2">
    <name type="scientific">Racocetra persica</name>
    <dbReference type="NCBI Taxonomy" id="160502"/>
    <lineage>
        <taxon>Eukaryota</taxon>
        <taxon>Fungi</taxon>
        <taxon>Fungi incertae sedis</taxon>
        <taxon>Mucoromycota</taxon>
        <taxon>Glomeromycotina</taxon>
        <taxon>Glomeromycetes</taxon>
        <taxon>Diversisporales</taxon>
        <taxon>Gigasporaceae</taxon>
        <taxon>Racocetra</taxon>
    </lineage>
</organism>
<dbReference type="Proteomes" id="UP000789920">
    <property type="component" value="Unassembled WGS sequence"/>
</dbReference>
<gene>
    <name evidence="1" type="ORF">RPERSI_LOCUS2773</name>
</gene>